<evidence type="ECO:0000256" key="1">
    <source>
        <dbReference type="ARBA" id="ARBA00022793"/>
    </source>
</evidence>
<keyword evidence="3" id="KW-0456">Lyase</keyword>
<keyword evidence="1" id="KW-0210">Decarboxylase</keyword>
<dbReference type="Proteomes" id="UP000290172">
    <property type="component" value="Unassembled WGS sequence"/>
</dbReference>
<dbReference type="RefSeq" id="WP_128982461.1">
    <property type="nucleotide sequence ID" value="NZ_PDKJ01000012.1"/>
</dbReference>
<name>A0A4Q0Y9W6_9BACT</name>
<evidence type="ECO:0000256" key="2">
    <source>
        <dbReference type="ARBA" id="ARBA00023145"/>
    </source>
</evidence>
<keyword evidence="4" id="KW-0670">Pyruvate</keyword>
<dbReference type="PANTHER" id="PTHR10067:SF9">
    <property type="entry name" value="PHOSPHATIDYLSERINE DECARBOXYLASE FAMILY PROTEIN (AFU_ORTHOLOGUE AFUA_7G01730)"/>
    <property type="match status" value="1"/>
</dbReference>
<dbReference type="PANTHER" id="PTHR10067">
    <property type="entry name" value="PHOSPHATIDYLSERINE DECARBOXYLASE"/>
    <property type="match status" value="1"/>
</dbReference>
<reference evidence="6 7" key="1">
    <citation type="submission" date="2017-10" db="EMBL/GenBank/DDBJ databases">
        <title>Genomics of the genus Arcobacter.</title>
        <authorList>
            <person name="Perez-Cataluna A."/>
            <person name="Figueras M.J."/>
        </authorList>
    </citation>
    <scope>NUCLEOTIDE SEQUENCE [LARGE SCALE GENOMIC DNA]</scope>
    <source>
        <strain evidence="6 7">CECT 8993</strain>
    </source>
</reference>
<protein>
    <submittedName>
        <fullName evidence="6">Phosphatidylserine decarboxylase</fullName>
    </submittedName>
</protein>
<dbReference type="GO" id="GO:0006646">
    <property type="term" value="P:phosphatidylethanolamine biosynthetic process"/>
    <property type="evidence" value="ECO:0007669"/>
    <property type="project" value="TreeGrafter"/>
</dbReference>
<organism evidence="6 7">
    <name type="scientific">Halarcobacter ebronensis</name>
    <dbReference type="NCBI Taxonomy" id="1462615"/>
    <lineage>
        <taxon>Bacteria</taxon>
        <taxon>Pseudomonadati</taxon>
        <taxon>Campylobacterota</taxon>
        <taxon>Epsilonproteobacteria</taxon>
        <taxon>Campylobacterales</taxon>
        <taxon>Arcobacteraceae</taxon>
        <taxon>Halarcobacter</taxon>
    </lineage>
</organism>
<evidence type="ECO:0000259" key="5">
    <source>
        <dbReference type="Pfam" id="PF12588"/>
    </source>
</evidence>
<dbReference type="AlphaFoldDB" id="A0A4Q0Y9W6"/>
<proteinExistence type="predicted"/>
<dbReference type="InterPro" id="IPR022237">
    <property type="entry name" value="PsiD-like"/>
</dbReference>
<dbReference type="GO" id="GO:0004609">
    <property type="term" value="F:phosphatidylserine decarboxylase activity"/>
    <property type="evidence" value="ECO:0007669"/>
    <property type="project" value="InterPro"/>
</dbReference>
<evidence type="ECO:0000313" key="7">
    <source>
        <dbReference type="Proteomes" id="UP000290172"/>
    </source>
</evidence>
<accession>A0A4Q0Y9W6</accession>
<evidence type="ECO:0000256" key="3">
    <source>
        <dbReference type="ARBA" id="ARBA00023239"/>
    </source>
</evidence>
<dbReference type="InterPro" id="IPR003817">
    <property type="entry name" value="PS_Dcarbxylase"/>
</dbReference>
<dbReference type="EMBL" id="PDKJ01000012">
    <property type="protein sequence ID" value="RXJ66793.1"/>
    <property type="molecule type" value="Genomic_DNA"/>
</dbReference>
<gene>
    <name evidence="6" type="ORF">CRV08_12055</name>
</gene>
<evidence type="ECO:0000256" key="4">
    <source>
        <dbReference type="ARBA" id="ARBA00023317"/>
    </source>
</evidence>
<sequence length="453" mass="51443">MNYLKKIRAGGWLPPQTQQIDAWIVELKMEVYKQNKPLIKPIKDFKQMVENDSVLNGLATSMFTEARILREKTPLGTPEVKDFNEFLILLNGIMTQAPQFTVCKDKKGDLEPCGLIGFPINALLDWPMATSFGYDFFANSLVNQQLKKILAYWSKYLVSEDSRDVLVDSFPKKTPEVIAWLSKPAKKEMVKVACEAIKEKDQKSCNEKKFEDIFECDPEDKYYGFKSWDDFFTRKFKKGVRPIAKGEDIVVNACESAPLQVVEDVKKDAKFWLKGQPYSLKNMMNFDPLAKEFEGGTVYQAFLSALSYHRWNSPVSGKIKKVFIVNGTYYLENKYYGFVNKEEADPSAPNDSQPFLSAVATRAVIFIEADNPKIGLMCFIAIGMAEVSSCEITVKEGEKIKKGDELGMFHFGGSTHCLIFRPEVKLKFDFHNNKKPSINAVNIPVHAKLATLI</sequence>
<evidence type="ECO:0000313" key="6">
    <source>
        <dbReference type="EMBL" id="RXJ66793.1"/>
    </source>
</evidence>
<comment type="caution">
    <text evidence="6">The sequence shown here is derived from an EMBL/GenBank/DDBJ whole genome shotgun (WGS) entry which is preliminary data.</text>
</comment>
<keyword evidence="2" id="KW-0865">Zymogen</keyword>
<dbReference type="Pfam" id="PF02666">
    <property type="entry name" value="PS_Dcarbxylase"/>
    <property type="match status" value="1"/>
</dbReference>
<feature type="domain" description="L-tryptophan decarboxylase PsiD-like" evidence="5">
    <location>
        <begin position="40"/>
        <end position="189"/>
    </location>
</feature>
<dbReference type="Pfam" id="PF12588">
    <property type="entry name" value="PSDC"/>
    <property type="match status" value="1"/>
</dbReference>